<dbReference type="EMBL" id="QXED01000002">
    <property type="protein sequence ID" value="RIV25111.1"/>
    <property type="molecule type" value="Genomic_DNA"/>
</dbReference>
<protein>
    <submittedName>
        <fullName evidence="1">Uncharacterized protein</fullName>
    </submittedName>
</protein>
<comment type="caution">
    <text evidence="1">The sequence shown here is derived from an EMBL/GenBank/DDBJ whole genome shotgun (WGS) entry which is preliminary data.</text>
</comment>
<evidence type="ECO:0000313" key="2">
    <source>
        <dbReference type="Proteomes" id="UP000283523"/>
    </source>
</evidence>
<reference evidence="1 2" key="1">
    <citation type="submission" date="2018-08" db="EMBL/GenBank/DDBJ databases">
        <title>Fibrisoma montanum sp. nov., isolated from Danxia mountain soil.</title>
        <authorList>
            <person name="Huang Y."/>
        </authorList>
    </citation>
    <scope>NUCLEOTIDE SEQUENCE [LARGE SCALE GENOMIC DNA]</scope>
    <source>
        <strain evidence="1 2">HYT19</strain>
    </source>
</reference>
<evidence type="ECO:0000313" key="1">
    <source>
        <dbReference type="EMBL" id="RIV25111.1"/>
    </source>
</evidence>
<name>A0A418ME97_9BACT</name>
<accession>A0A418ME97</accession>
<sequence>MKIKIEIDLTDTNVRYRQQCTQDVAAGSSEKIATAAQVLIAQMYSILKTNEAPAVHEGPHSVDA</sequence>
<dbReference type="AlphaFoldDB" id="A0A418ME97"/>
<gene>
    <name evidence="1" type="ORF">DYU11_07265</name>
</gene>
<dbReference type="Proteomes" id="UP000283523">
    <property type="component" value="Unassembled WGS sequence"/>
</dbReference>
<organism evidence="1 2">
    <name type="scientific">Fibrisoma montanum</name>
    <dbReference type="NCBI Taxonomy" id="2305895"/>
    <lineage>
        <taxon>Bacteria</taxon>
        <taxon>Pseudomonadati</taxon>
        <taxon>Bacteroidota</taxon>
        <taxon>Cytophagia</taxon>
        <taxon>Cytophagales</taxon>
        <taxon>Spirosomataceae</taxon>
        <taxon>Fibrisoma</taxon>
    </lineage>
</organism>
<proteinExistence type="predicted"/>
<keyword evidence="2" id="KW-1185">Reference proteome</keyword>